<evidence type="ECO:0008006" key="3">
    <source>
        <dbReference type="Google" id="ProtNLM"/>
    </source>
</evidence>
<protein>
    <recommendedName>
        <fullName evidence="3">Hexosyltransferase</fullName>
    </recommendedName>
</protein>
<dbReference type="EMBL" id="GL833163">
    <property type="protein sequence ID" value="EGB03707.1"/>
    <property type="molecule type" value="Genomic_DNA"/>
</dbReference>
<dbReference type="OMA" id="ECNIETR"/>
<dbReference type="Gene3D" id="3.90.550.10">
    <property type="entry name" value="Spore Coat Polysaccharide Biosynthesis Protein SpsA, Chain A"/>
    <property type="match status" value="1"/>
</dbReference>
<accession>F0YMC2</accession>
<reference evidence="1 2" key="1">
    <citation type="journal article" date="2011" name="Proc. Natl. Acad. Sci. U.S.A.">
        <title>Niche of harmful alga Aureococcus anophagefferens revealed through ecogenomics.</title>
        <authorList>
            <person name="Gobler C.J."/>
            <person name="Berry D.L."/>
            <person name="Dyhrman S.T."/>
            <person name="Wilhelm S.W."/>
            <person name="Salamov A."/>
            <person name="Lobanov A.V."/>
            <person name="Zhang Y."/>
            <person name="Collier J.L."/>
            <person name="Wurch L.L."/>
            <person name="Kustka A.B."/>
            <person name="Dill B.D."/>
            <person name="Shah M."/>
            <person name="VerBerkmoes N.C."/>
            <person name="Kuo A."/>
            <person name="Terry A."/>
            <person name="Pangilinan J."/>
            <person name="Lindquist E.A."/>
            <person name="Lucas S."/>
            <person name="Paulsen I.T."/>
            <person name="Hattenrath-Lehmann T.K."/>
            <person name="Talmage S.C."/>
            <person name="Walker E.A."/>
            <person name="Koch F."/>
            <person name="Burson A.M."/>
            <person name="Marcoval M.A."/>
            <person name="Tang Y.Z."/>
            <person name="Lecleir G.R."/>
            <person name="Coyne K.J."/>
            <person name="Berg G.M."/>
            <person name="Bertrand E.M."/>
            <person name="Saito M.A."/>
            <person name="Gladyshev V.N."/>
            <person name="Grigoriev I.V."/>
        </authorList>
    </citation>
    <scope>NUCLEOTIDE SEQUENCE [LARGE SCALE GENOMIC DNA]</scope>
    <source>
        <strain evidence="2">CCMP 1984</strain>
    </source>
</reference>
<dbReference type="KEGG" id="aaf:AURANDRAFT_14575"/>
<dbReference type="Proteomes" id="UP000002729">
    <property type="component" value="Unassembled WGS sequence"/>
</dbReference>
<sequence length="170" mass="18398">AFATLVCDDASVLSAAVLIMSLLRTGTSASVVPMLAPAVSLRAEAALARMALSVTPVRVPEVPYPFKVHQAEMHRGLKRSCRYTKLHAWSLVSFERVILLDSDMLVMEPLDDIFSEAQRLAAVADIYPRIFNTGLLVIAPDAGTHARLVAAAGATFSYNEGDQGFLNSYF</sequence>
<dbReference type="InParanoid" id="F0YMC2"/>
<name>F0YMC2_AURAN</name>
<dbReference type="eggNOG" id="KOG1950">
    <property type="taxonomic scope" value="Eukaryota"/>
</dbReference>
<dbReference type="InterPro" id="IPR050587">
    <property type="entry name" value="GNT1/Glycosyltrans_8"/>
</dbReference>
<dbReference type="RefSeq" id="XP_009041562.1">
    <property type="nucleotide sequence ID" value="XM_009043314.1"/>
</dbReference>
<dbReference type="AlphaFoldDB" id="F0YMC2"/>
<gene>
    <name evidence="1" type="ORF">AURANDRAFT_14575</name>
</gene>
<feature type="non-terminal residue" evidence="1">
    <location>
        <position position="170"/>
    </location>
</feature>
<dbReference type="InterPro" id="IPR029044">
    <property type="entry name" value="Nucleotide-diphossugar_trans"/>
</dbReference>
<organism evidence="2">
    <name type="scientific">Aureococcus anophagefferens</name>
    <name type="common">Harmful bloom alga</name>
    <dbReference type="NCBI Taxonomy" id="44056"/>
    <lineage>
        <taxon>Eukaryota</taxon>
        <taxon>Sar</taxon>
        <taxon>Stramenopiles</taxon>
        <taxon>Ochrophyta</taxon>
        <taxon>Pelagophyceae</taxon>
        <taxon>Pelagomonadales</taxon>
        <taxon>Pelagomonadaceae</taxon>
        <taxon>Aureococcus</taxon>
    </lineage>
</organism>
<evidence type="ECO:0000313" key="1">
    <source>
        <dbReference type="EMBL" id="EGB03707.1"/>
    </source>
</evidence>
<evidence type="ECO:0000313" key="2">
    <source>
        <dbReference type="Proteomes" id="UP000002729"/>
    </source>
</evidence>
<proteinExistence type="predicted"/>
<feature type="non-terminal residue" evidence="1">
    <location>
        <position position="1"/>
    </location>
</feature>
<dbReference type="PANTHER" id="PTHR11183">
    <property type="entry name" value="GLYCOGENIN SUBFAMILY MEMBER"/>
    <property type="match status" value="1"/>
</dbReference>
<dbReference type="SUPFAM" id="SSF53448">
    <property type="entry name" value="Nucleotide-diphospho-sugar transferases"/>
    <property type="match status" value="1"/>
</dbReference>
<dbReference type="OrthoDB" id="2014201at2759"/>
<dbReference type="GeneID" id="20218410"/>
<keyword evidence="2" id="KW-1185">Reference proteome</keyword>